<keyword evidence="5" id="KW-0560">Oxidoreductase</keyword>
<dbReference type="Proteomes" id="UP000245020">
    <property type="component" value="Unassembled WGS sequence"/>
</dbReference>
<evidence type="ECO:0000259" key="7">
    <source>
        <dbReference type="PROSITE" id="PS51471"/>
    </source>
</evidence>
<sequence length="199" mass="23285">MAFNHQIEAFISTLATDRYYVWDHFLDSSEIQAIREAIPDDELHEARIGHKDTLQNNKAIRGDQTLWLDDGMAPIIRDYLAKMDEIRQILNREFYLGLKDFETHFARYEPGTYYKMHIDNPKGVSRRKITTVLYLNEDWKPGDGGELEIYNLAQEKILTVEPIAGRIIFFLSEDFPHEVTTTNVVRDSITGWYLTEKLL</sequence>
<keyword evidence="4" id="KW-0223">Dioxygenase</keyword>
<keyword evidence="6" id="KW-0408">Iron</keyword>
<evidence type="ECO:0000256" key="6">
    <source>
        <dbReference type="ARBA" id="ARBA00023004"/>
    </source>
</evidence>
<organism evidence="8 9">
    <name type="scientific">Ignatzschineria ureiclastica</name>
    <dbReference type="NCBI Taxonomy" id="472582"/>
    <lineage>
        <taxon>Bacteria</taxon>
        <taxon>Pseudomonadati</taxon>
        <taxon>Pseudomonadota</taxon>
        <taxon>Gammaproteobacteria</taxon>
        <taxon>Cardiobacteriales</taxon>
        <taxon>Ignatzschineriaceae</taxon>
        <taxon>Ignatzschineria</taxon>
    </lineage>
</organism>
<dbReference type="SMART" id="SM00702">
    <property type="entry name" value="P4Hc"/>
    <property type="match status" value="1"/>
</dbReference>
<accession>A0A2U2ADJ6</accession>
<protein>
    <submittedName>
        <fullName evidence="8">SM-20 protein</fullName>
    </submittedName>
</protein>
<keyword evidence="2" id="KW-0479">Metal-binding</keyword>
<dbReference type="PANTHER" id="PTHR12907">
    <property type="entry name" value="EGL NINE HOMOLOG-RELATED"/>
    <property type="match status" value="1"/>
</dbReference>
<dbReference type="GO" id="GO:0071456">
    <property type="term" value="P:cellular response to hypoxia"/>
    <property type="evidence" value="ECO:0007669"/>
    <property type="project" value="TreeGrafter"/>
</dbReference>
<gene>
    <name evidence="8" type="ORF">DC083_05755</name>
</gene>
<dbReference type="InterPro" id="IPR051559">
    <property type="entry name" value="HIF_prolyl_hydroxylases"/>
</dbReference>
<comment type="caution">
    <text evidence="8">The sequence shown here is derived from an EMBL/GenBank/DDBJ whole genome shotgun (WGS) entry which is preliminary data.</text>
</comment>
<dbReference type="InterPro" id="IPR005123">
    <property type="entry name" value="Oxoglu/Fe-dep_dioxygenase_dom"/>
</dbReference>
<evidence type="ECO:0000313" key="8">
    <source>
        <dbReference type="EMBL" id="PWD80629.1"/>
    </source>
</evidence>
<dbReference type="GO" id="GO:0031418">
    <property type="term" value="F:L-ascorbic acid binding"/>
    <property type="evidence" value="ECO:0007669"/>
    <property type="project" value="UniProtKB-KW"/>
</dbReference>
<dbReference type="PROSITE" id="PS51471">
    <property type="entry name" value="FE2OG_OXY"/>
    <property type="match status" value="1"/>
</dbReference>
<evidence type="ECO:0000256" key="3">
    <source>
        <dbReference type="ARBA" id="ARBA00022896"/>
    </source>
</evidence>
<evidence type="ECO:0000256" key="2">
    <source>
        <dbReference type="ARBA" id="ARBA00022723"/>
    </source>
</evidence>
<keyword evidence="9" id="KW-1185">Reference proteome</keyword>
<name>A0A2U2ADJ6_9GAMM</name>
<keyword evidence="3" id="KW-0847">Vitamin C</keyword>
<dbReference type="RefSeq" id="WP_109189297.1">
    <property type="nucleotide sequence ID" value="NZ_BMYA01000002.1"/>
</dbReference>
<dbReference type="InterPro" id="IPR044862">
    <property type="entry name" value="Pro_4_hyd_alph_FE2OG_OXY"/>
</dbReference>
<evidence type="ECO:0000256" key="1">
    <source>
        <dbReference type="ARBA" id="ARBA00001961"/>
    </source>
</evidence>
<feature type="domain" description="Fe2OG dioxygenase" evidence="7">
    <location>
        <begin position="99"/>
        <end position="195"/>
    </location>
</feature>
<proteinExistence type="predicted"/>
<dbReference type="InterPro" id="IPR006620">
    <property type="entry name" value="Pro_4_hyd_alph"/>
</dbReference>
<dbReference type="GO" id="GO:0008198">
    <property type="term" value="F:ferrous iron binding"/>
    <property type="evidence" value="ECO:0007669"/>
    <property type="project" value="TreeGrafter"/>
</dbReference>
<dbReference type="PANTHER" id="PTHR12907:SF26">
    <property type="entry name" value="HIF PROLYL HYDROXYLASE, ISOFORM C"/>
    <property type="match status" value="1"/>
</dbReference>
<reference evidence="9" key="1">
    <citation type="submission" date="2018-05" db="EMBL/GenBank/DDBJ databases">
        <title>Ignatzschineria dubaiensis sp. nov., isolated from necrotic foot tissues of dromedaries (Camelus dromedarius) and associated maggots in Dubai, United Arab Emirates.</title>
        <authorList>
            <person name="Tsang C.C."/>
            <person name="Tang J.Y.M."/>
            <person name="Fong J.Y.H."/>
            <person name="Kinne J."/>
            <person name="Lee H.H."/>
            <person name="Joseph M."/>
            <person name="Jose S."/>
            <person name="Schuster R.K."/>
            <person name="Tang Y."/>
            <person name="Sivakumar S."/>
            <person name="Chen J.H.K."/>
            <person name="Teng J.L.L."/>
            <person name="Lau S.K.P."/>
            <person name="Wernery U."/>
            <person name="Woo P.C.Y."/>
        </authorList>
    </citation>
    <scope>NUCLEOTIDE SEQUENCE [LARGE SCALE GENOMIC DNA]</scope>
    <source>
        <strain evidence="9">KCTC 22644</strain>
    </source>
</reference>
<dbReference type="Gene3D" id="2.60.120.620">
    <property type="entry name" value="q2cbj1_9rhob like domain"/>
    <property type="match status" value="1"/>
</dbReference>
<comment type="cofactor">
    <cofactor evidence="1">
        <name>L-ascorbate</name>
        <dbReference type="ChEBI" id="CHEBI:38290"/>
    </cofactor>
</comment>
<dbReference type="EMBL" id="QEWQ01000004">
    <property type="protein sequence ID" value="PWD80629.1"/>
    <property type="molecule type" value="Genomic_DNA"/>
</dbReference>
<evidence type="ECO:0000256" key="4">
    <source>
        <dbReference type="ARBA" id="ARBA00022964"/>
    </source>
</evidence>
<dbReference type="OrthoDB" id="9783171at2"/>
<dbReference type="GO" id="GO:0031543">
    <property type="term" value="F:peptidyl-proline dioxygenase activity"/>
    <property type="evidence" value="ECO:0007669"/>
    <property type="project" value="TreeGrafter"/>
</dbReference>
<dbReference type="Pfam" id="PF13640">
    <property type="entry name" value="2OG-FeII_Oxy_3"/>
    <property type="match status" value="1"/>
</dbReference>
<evidence type="ECO:0000313" key="9">
    <source>
        <dbReference type="Proteomes" id="UP000245020"/>
    </source>
</evidence>
<dbReference type="AlphaFoldDB" id="A0A2U2ADJ6"/>
<evidence type="ECO:0000256" key="5">
    <source>
        <dbReference type="ARBA" id="ARBA00023002"/>
    </source>
</evidence>